<feature type="compositionally biased region" description="Basic and acidic residues" evidence="2">
    <location>
        <begin position="522"/>
        <end position="531"/>
    </location>
</feature>
<feature type="region of interest" description="Disordered" evidence="2">
    <location>
        <begin position="471"/>
        <end position="547"/>
    </location>
</feature>
<feature type="compositionally biased region" description="Polar residues" evidence="2">
    <location>
        <begin position="28"/>
        <end position="38"/>
    </location>
</feature>
<feature type="region of interest" description="Disordered" evidence="2">
    <location>
        <begin position="309"/>
        <end position="337"/>
    </location>
</feature>
<feature type="region of interest" description="Disordered" evidence="2">
    <location>
        <begin position="146"/>
        <end position="198"/>
    </location>
</feature>
<feature type="compositionally biased region" description="Polar residues" evidence="2">
    <location>
        <begin position="156"/>
        <end position="168"/>
    </location>
</feature>
<gene>
    <name evidence="3" type="ORF">B296_00037407</name>
</gene>
<evidence type="ECO:0008006" key="5">
    <source>
        <dbReference type="Google" id="ProtNLM"/>
    </source>
</evidence>
<dbReference type="Proteomes" id="UP000287651">
    <property type="component" value="Unassembled WGS sequence"/>
</dbReference>
<reference evidence="3 4" key="1">
    <citation type="journal article" date="2014" name="Agronomy (Basel)">
        <title>A Draft Genome Sequence for Ensete ventricosum, the Drought-Tolerant Tree Against Hunger.</title>
        <authorList>
            <person name="Harrison J."/>
            <person name="Moore K.A."/>
            <person name="Paszkiewicz K."/>
            <person name="Jones T."/>
            <person name="Grant M."/>
            <person name="Ambacheew D."/>
            <person name="Muzemil S."/>
            <person name="Studholme D.J."/>
        </authorList>
    </citation>
    <scope>NUCLEOTIDE SEQUENCE [LARGE SCALE GENOMIC DNA]</scope>
</reference>
<sequence length="590" mass="65383">MAVGGGLRALPPVCAWLTFTITIPETAQGISRPSSASRTSREHQSTQKVSTPTDVGRLTHSDENRSSRHLSSTPESFVTFLALGGPMLFNNPGLAPPDPGLSPITPGLGPPVVTTKAFLSLTQQVQTLTGMIQVIVPYIPQLAQAPTHQHPHVPRQTVQQEAPQSRWSQGEHLGKTPHPPVEATIENPNASVSQSLNRSRDVMRLPPEPDIISSDSTNSVREQLRQVNQRLDEVQRDFIRSKEEVGETNKGGSPFALEILDKPIPPVSDYRLWSPTTGALTRQSTSQLRQGVRAQLHSKFLPKADGRLTARPHARKRRATRPIRQQILGGGPEDARHSPYYGNPRITHGTSVLTVLLIVDRETPVHSARDVATGEPVCSRRVISGREAGSRKITRNPDVTSLKDNLSGHPEENTGRSYQPLGLSRSRSIQPELRRYCRFHRDYGHDTEECNDLRNQIEDLIRQGHLHRFVRDRRASEERPRRDRNPSPRPDRPIEKQIDVIIDRPASGGNSSSTRKAYARNAVEKRPRRSQDPGITFGEGDDAYPDHDDALKLGLTDKDFLPVVTTLTGFTGFPQLEQPSSQSPSGKSQD</sequence>
<evidence type="ECO:0000256" key="1">
    <source>
        <dbReference type="SAM" id="Coils"/>
    </source>
</evidence>
<dbReference type="AlphaFoldDB" id="A0A426XT98"/>
<evidence type="ECO:0000313" key="3">
    <source>
        <dbReference type="EMBL" id="RRT42712.1"/>
    </source>
</evidence>
<keyword evidence="1" id="KW-0175">Coiled coil</keyword>
<comment type="caution">
    <text evidence="3">The sequence shown here is derived from an EMBL/GenBank/DDBJ whole genome shotgun (WGS) entry which is preliminary data.</text>
</comment>
<dbReference type="EMBL" id="AMZH03017639">
    <property type="protein sequence ID" value="RRT42712.1"/>
    <property type="molecule type" value="Genomic_DNA"/>
</dbReference>
<feature type="compositionally biased region" description="Polar residues" evidence="2">
    <location>
        <begin position="186"/>
        <end position="197"/>
    </location>
</feature>
<feature type="compositionally biased region" description="Basic residues" evidence="2">
    <location>
        <begin position="310"/>
        <end position="321"/>
    </location>
</feature>
<evidence type="ECO:0000256" key="2">
    <source>
        <dbReference type="SAM" id="MobiDB-lite"/>
    </source>
</evidence>
<protein>
    <recommendedName>
        <fullName evidence="5">Retrotransposon gag domain-containing protein</fullName>
    </recommendedName>
</protein>
<feature type="compositionally biased region" description="Low complexity" evidence="2">
    <location>
        <begin position="578"/>
        <end position="590"/>
    </location>
</feature>
<feature type="compositionally biased region" description="Basic and acidic residues" evidence="2">
    <location>
        <begin position="57"/>
        <end position="66"/>
    </location>
</feature>
<feature type="coiled-coil region" evidence="1">
    <location>
        <begin position="217"/>
        <end position="244"/>
    </location>
</feature>
<accession>A0A426XT98</accession>
<feature type="region of interest" description="Disordered" evidence="2">
    <location>
        <begin position="28"/>
        <end position="73"/>
    </location>
</feature>
<organism evidence="3 4">
    <name type="scientific">Ensete ventricosum</name>
    <name type="common">Abyssinian banana</name>
    <name type="synonym">Musa ensete</name>
    <dbReference type="NCBI Taxonomy" id="4639"/>
    <lineage>
        <taxon>Eukaryota</taxon>
        <taxon>Viridiplantae</taxon>
        <taxon>Streptophyta</taxon>
        <taxon>Embryophyta</taxon>
        <taxon>Tracheophyta</taxon>
        <taxon>Spermatophyta</taxon>
        <taxon>Magnoliopsida</taxon>
        <taxon>Liliopsida</taxon>
        <taxon>Zingiberales</taxon>
        <taxon>Musaceae</taxon>
        <taxon>Ensete</taxon>
    </lineage>
</organism>
<name>A0A426XT98_ENSVE</name>
<feature type="region of interest" description="Disordered" evidence="2">
    <location>
        <begin position="387"/>
        <end position="422"/>
    </location>
</feature>
<proteinExistence type="predicted"/>
<feature type="region of interest" description="Disordered" evidence="2">
    <location>
        <begin position="571"/>
        <end position="590"/>
    </location>
</feature>
<feature type="compositionally biased region" description="Basic and acidic residues" evidence="2">
    <location>
        <begin position="472"/>
        <end position="502"/>
    </location>
</feature>
<evidence type="ECO:0000313" key="4">
    <source>
        <dbReference type="Proteomes" id="UP000287651"/>
    </source>
</evidence>